<feature type="signal peptide" evidence="2">
    <location>
        <begin position="1"/>
        <end position="32"/>
    </location>
</feature>
<dbReference type="VEuPathDB" id="TriTrypDB:ECC02_012475"/>
<dbReference type="Proteomes" id="UP000583944">
    <property type="component" value="Unassembled WGS sequence"/>
</dbReference>
<evidence type="ECO:0000256" key="1">
    <source>
        <dbReference type="SAM" id="Phobius"/>
    </source>
</evidence>
<dbReference type="EMBL" id="PRFC01000099">
    <property type="protein sequence ID" value="PWV07701.1"/>
    <property type="molecule type" value="Genomic_DNA"/>
</dbReference>
<dbReference type="PANTHER" id="PTHR35613:SF2">
    <property type="entry name" value="C-TYPE LECTIN DOMAIN-CONTAINING PROTEIN"/>
    <property type="match status" value="1"/>
</dbReference>
<dbReference type="VEuPathDB" id="TriTrypDB:TcYC6_0023460"/>
<dbReference type="PANTHER" id="PTHR35613">
    <property type="entry name" value="C-TYPE LECTIN DOMAIN-CONTAINING PROTEIN"/>
    <property type="match status" value="1"/>
</dbReference>
<proteinExistence type="predicted"/>
<keyword evidence="1" id="KW-1133">Transmembrane helix</keyword>
<dbReference type="VEuPathDB" id="TriTrypDB:TcCL_Unassigned04931"/>
<comment type="caution">
    <text evidence="4">The sequence shown here is derived from an EMBL/GenBank/DDBJ whole genome shotgun (WGS) entry which is preliminary data.</text>
</comment>
<dbReference type="VEuPathDB" id="TriTrypDB:TcCLB.511911.90"/>
<accession>A0A2V2WGL1</accession>
<evidence type="ECO:0000313" key="3">
    <source>
        <dbReference type="EMBL" id="KAF5214884.1"/>
    </source>
</evidence>
<evidence type="ECO:0000313" key="6">
    <source>
        <dbReference type="Proteomes" id="UP000583944"/>
    </source>
</evidence>
<gene>
    <name evidence="4" type="ORF">C3747_99g82</name>
    <name evidence="3" type="ORF">ECC02_012475</name>
</gene>
<keyword evidence="2" id="KW-0732">Signal</keyword>
<dbReference type="AlphaFoldDB" id="A0A2V2WGL1"/>
<reference evidence="3 6" key="2">
    <citation type="journal article" date="2019" name="Genome Biol. Evol.">
        <title>Nanopore Sequencing Significantly Improves Genome Assembly of the Protozoan Parasite Trypanosoma cruzi.</title>
        <authorList>
            <person name="Diaz-Viraque F."/>
            <person name="Pita S."/>
            <person name="Greif G."/>
            <person name="de Souza R.C.M."/>
            <person name="Iraola G."/>
            <person name="Robello C."/>
        </authorList>
    </citation>
    <scope>NUCLEOTIDE SEQUENCE [LARGE SCALE GENOMIC DNA]</scope>
    <source>
        <strain evidence="3 6">Berenice</strain>
    </source>
</reference>
<organism evidence="4 5">
    <name type="scientific">Trypanosoma cruzi</name>
    <dbReference type="NCBI Taxonomy" id="5693"/>
    <lineage>
        <taxon>Eukaryota</taxon>
        <taxon>Discoba</taxon>
        <taxon>Euglenozoa</taxon>
        <taxon>Kinetoplastea</taxon>
        <taxon>Metakinetoplastina</taxon>
        <taxon>Trypanosomatida</taxon>
        <taxon>Trypanosomatidae</taxon>
        <taxon>Trypanosoma</taxon>
        <taxon>Schizotrypanum</taxon>
    </lineage>
</organism>
<protein>
    <submittedName>
        <fullName evidence="4">Uncharacterized protein</fullName>
    </submittedName>
</protein>
<dbReference type="Pfam" id="PF16825">
    <property type="entry name" value="DUF5075"/>
    <property type="match status" value="1"/>
</dbReference>
<feature type="chain" id="PRO_5036324272" evidence="2">
    <location>
        <begin position="33"/>
        <end position="397"/>
    </location>
</feature>
<evidence type="ECO:0000313" key="4">
    <source>
        <dbReference type="EMBL" id="PWV07701.1"/>
    </source>
</evidence>
<evidence type="ECO:0000256" key="2">
    <source>
        <dbReference type="SAM" id="SignalP"/>
    </source>
</evidence>
<keyword evidence="1" id="KW-0812">Transmembrane</keyword>
<sequence length="397" mass="44285">MEVEFLGMRTRSATRNAVRWTVLFLLLQYLGSHPSFTAAGKVEEGHVAIEIVKYFHYANPIFFENYAGDVSYFSSDDACHLGGGVLSADQTPAAHVAIAGELRKTAVPKYKTSHVYLGGDADHEATPTTDPKKRCGRGLKWATLNCIFKWNKGAFADSSADGLGVAFFRGTLYTLVGVGPMNGYKAYWPYHYPYHGKTFLILRLKTTDNNEQATWYDWYPAPKDHTETPYRSFGVVCEAQKGYVVSTTTLPPAVVVPWLQKNWYVVLIAVLLPVIAAVALITVCFYRCRGVDDESKWVVHMVLREVKREPLYAIGRNDGNHNDNSQMLRSLTLGDEVLMTVPSGYENFEVPKVVKNQGSTVYDDEVLMTVPSGYENFEVPKVIKNQGSTVYDDGDVA</sequence>
<dbReference type="VEuPathDB" id="TriTrypDB:C3747_99g82"/>
<dbReference type="InterPro" id="IPR031797">
    <property type="entry name" value="DUF5075"/>
</dbReference>
<dbReference type="VEuPathDB" id="TriTrypDB:TcCLB.507359.10"/>
<feature type="transmembrane region" description="Helical" evidence="1">
    <location>
        <begin position="263"/>
        <end position="286"/>
    </location>
</feature>
<dbReference type="Proteomes" id="UP000246078">
    <property type="component" value="Unassembled WGS sequence"/>
</dbReference>
<keyword evidence="1" id="KW-0472">Membrane</keyword>
<reference evidence="3" key="3">
    <citation type="submission" date="2020-04" db="EMBL/GenBank/DDBJ databases">
        <authorList>
            <person name="Diaz Viraque F."/>
        </authorList>
    </citation>
    <scope>NUCLEOTIDE SEQUENCE</scope>
    <source>
        <strain evidence="3">Berenice</strain>
    </source>
</reference>
<dbReference type="EMBL" id="JABDHM010000408">
    <property type="protein sequence ID" value="KAF5214884.1"/>
    <property type="molecule type" value="Genomic_DNA"/>
</dbReference>
<reference evidence="4 5" key="1">
    <citation type="journal article" date="2018" name="Microb. Genom.">
        <title>Expanding an expanded genome: long-read sequencing of Trypanosoma cruzi.</title>
        <authorList>
            <person name="Berna L."/>
            <person name="Rodriguez M."/>
            <person name="Chiribao M.L."/>
            <person name="Parodi-Talice A."/>
            <person name="Pita S."/>
            <person name="Rijo G."/>
            <person name="Alvarez-Valin F."/>
            <person name="Robello C."/>
        </authorList>
    </citation>
    <scope>NUCLEOTIDE SEQUENCE [LARGE SCALE GENOMIC DNA]</scope>
    <source>
        <strain evidence="4 5">TCC</strain>
    </source>
</reference>
<dbReference type="VEuPathDB" id="TriTrypDB:Tc_MARK_6795"/>
<name>A0A2V2WGL1_TRYCR</name>
<evidence type="ECO:0000313" key="5">
    <source>
        <dbReference type="Proteomes" id="UP000246078"/>
    </source>
</evidence>